<dbReference type="WBParaSite" id="jg8913">
    <property type="protein sequence ID" value="jg8913"/>
    <property type="gene ID" value="jg8913"/>
</dbReference>
<protein>
    <submittedName>
        <fullName evidence="2">Uncharacterized protein</fullName>
    </submittedName>
</protein>
<dbReference type="AlphaFoldDB" id="A0A915EP65"/>
<reference evidence="2" key="1">
    <citation type="submission" date="2022-11" db="UniProtKB">
        <authorList>
            <consortium name="WormBaseParasite"/>
        </authorList>
    </citation>
    <scope>IDENTIFICATION</scope>
</reference>
<evidence type="ECO:0000313" key="1">
    <source>
        <dbReference type="Proteomes" id="UP000887574"/>
    </source>
</evidence>
<sequence>MVNPNDNMQIICPSLSDDIPVNGPHPELHGCPPYPGWATPAAAAPRRILRITNPDETPVLTALELGGPSSSTWQPTKTPSETRQLNGEITLPCLPNEKKLNKLHPFELSQKKEFGLEVYQLFQAMAFVTDQGGTLTNAINLLMGYGLEPLEVSSGAVEKIEKWLGG</sequence>
<name>A0A915EP65_9BILA</name>
<dbReference type="Proteomes" id="UP000887574">
    <property type="component" value="Unplaced"/>
</dbReference>
<proteinExistence type="predicted"/>
<keyword evidence="1" id="KW-1185">Reference proteome</keyword>
<accession>A0A915EP65</accession>
<evidence type="ECO:0000313" key="2">
    <source>
        <dbReference type="WBParaSite" id="jg8913"/>
    </source>
</evidence>
<organism evidence="1 2">
    <name type="scientific">Ditylenchus dipsaci</name>
    <dbReference type="NCBI Taxonomy" id="166011"/>
    <lineage>
        <taxon>Eukaryota</taxon>
        <taxon>Metazoa</taxon>
        <taxon>Ecdysozoa</taxon>
        <taxon>Nematoda</taxon>
        <taxon>Chromadorea</taxon>
        <taxon>Rhabditida</taxon>
        <taxon>Tylenchina</taxon>
        <taxon>Tylenchomorpha</taxon>
        <taxon>Sphaerularioidea</taxon>
        <taxon>Anguinidae</taxon>
        <taxon>Anguininae</taxon>
        <taxon>Ditylenchus</taxon>
    </lineage>
</organism>